<keyword evidence="3" id="KW-1185">Reference proteome</keyword>
<name>A0AAV2H8U9_LYMST</name>
<feature type="region of interest" description="Disordered" evidence="1">
    <location>
        <begin position="146"/>
        <end position="395"/>
    </location>
</feature>
<feature type="compositionally biased region" description="Basic and acidic residues" evidence="1">
    <location>
        <begin position="1077"/>
        <end position="1095"/>
    </location>
</feature>
<feature type="compositionally biased region" description="Basic and acidic residues" evidence="1">
    <location>
        <begin position="665"/>
        <end position="684"/>
    </location>
</feature>
<feature type="compositionally biased region" description="Polar residues" evidence="1">
    <location>
        <begin position="1465"/>
        <end position="1475"/>
    </location>
</feature>
<feature type="compositionally biased region" description="Basic and acidic residues" evidence="1">
    <location>
        <begin position="1477"/>
        <end position="1503"/>
    </location>
</feature>
<sequence>MNSDSGQLTSQTQEEGSNHTENKHLIKLANSKQTSAQINQAKAAKNKSQQQTVITSTAVRQASEGGQGGGHLQASEGDQSHLLVAKEKTKDKTALISTSGFAKLNKSDKKENIEAEEYNIDSNGGKKGSVSELFLPASHFTLNAEENNDLSSFSESDRETLGSSSSELAILRSPSRDSLNVGFDAGPVATSPVQINDKTPTNILEEGRDTPTEAPPHRDIIKINHNLNPEVETPSDLDKHLHSSALPQSSTSPQPGQSRNPSHSEPRPIKSIVKQSPVPTKSLTPQLGRPIFSVNPELFQQRSSDLDTDHLNHAPYSSQRLKPKGDAAKRSSSSSKEFTNTLYSQEEDSIKEDLAPDSLDIEKDSLDLVSELDLPSKDNPDFREEDTENNSQDLDIDVSKGILVVEQTNDIRKVSSPRPDNTKSQRDFISFGRAVQKETGREDSYLSLKPGYWDIAPVNSQERDLPAPFVETDNSKLILKSPHTPPPSHLPSRTPSAQTAQGEYFHSTSHDGDTNNSSELTPIINTNKEKPKIFTFGNSQSSNTTGAGKEKAVFILKSDPNKSRQSRQSSAKTSGRLSQNSQAQFRPDTNVMTATSATRNPGRVTSSANKVYVTSPTFSDDEEGMYRLVNSRLDGADDDRLDTYRELDLAAIQSQENYGGGAKIPSEKRVSYNDGGRYEDRDKGVNGVGSNGKSDNADMFNPYGMQMSGPNRSDLHLNTYPKDGTTWSGQQQDSSNITAHRPQDFGTGSDVESRNPQQGRIISHNPQFLQQPGSTSQPPQPNQLPHRQTRARGISLPTGPSYDPRDEEDLQRETSYQQGLRMRVEDGLKKVQEVEIPKVPLNHGQDGSQDFARDSLDYYNDDATARAFVEAFRPDPSDSFDLQKNQFRNPPPLPQAFSGNPQQPVNARLNNVNFDSEDYVDYEDIRHQRVNPQVQQRFYKPQLDANQRNDVMDSDRYVDVNTTARSEYNNRQENTPRYPQQSLAGRNDHNSTQPGSQRLTKPVEEEPMEAVQPKPPKYDYVNNNKEDYGKPQPKSYTHIHEVTKEEKEKLNEIFIHPKPKPKAGILKKKGEGQGSHRGTENIDPNQRDDEYREMSPAEQVWAQRSASLAKRFDHKNGRGKQRGGPGGLQKYNSDSSLNQIRPQQLPPDRRAFMTEMPTPPSQESSLHNQVSLPMSPRHSDIQVLPVSSQIILDDGQRISVDVNLKLISPSHQYQPYQDPPPHHPPAYYGGAGRGRQYPAVTQFDNENYNNGLQALEYSSADYGKEDYSYVSPRERYSADEALRALSESRTEMNPYGKIPPIPPRSSDPGHPSSAPLPDQGGSYIDMYRKQKGKDNEKPWYRVYGLKDYRKMQKEVRLGTLGPDLDSDAIKERREKFQRQSEYAKVVMERNKNDLAHRKPPAFPRPKEENDILNRRKVAVEYAKSVPKPVAKPQPNEYNNYELASEKSPIAKHHRKPGDMLGPGTQKYTTPSPRQVTKQKEMDVLDLDKLRQRYEEDKQNEALIRRNTSSSLPKGEKYY</sequence>
<feature type="compositionally biased region" description="Polar residues" evidence="1">
    <location>
        <begin position="191"/>
        <end position="202"/>
    </location>
</feature>
<feature type="compositionally biased region" description="Polar residues" evidence="1">
    <location>
        <begin position="1"/>
        <end position="15"/>
    </location>
</feature>
<feature type="region of interest" description="Disordered" evidence="1">
    <location>
        <begin position="556"/>
        <end position="608"/>
    </location>
</feature>
<comment type="caution">
    <text evidence="2">The sequence shown here is derived from an EMBL/GenBank/DDBJ whole genome shotgun (WGS) entry which is preliminary data.</text>
</comment>
<feature type="region of interest" description="Disordered" evidence="1">
    <location>
        <begin position="1287"/>
        <end position="1321"/>
    </location>
</feature>
<feature type="region of interest" description="Disordered" evidence="1">
    <location>
        <begin position="1056"/>
        <end position="1173"/>
    </location>
</feature>
<feature type="region of interest" description="Disordered" evidence="1">
    <location>
        <begin position="1388"/>
        <end position="1411"/>
    </location>
</feature>
<feature type="compositionally biased region" description="Polar residues" evidence="1">
    <location>
        <begin position="566"/>
        <end position="584"/>
    </location>
</feature>
<proteinExistence type="predicted"/>
<feature type="compositionally biased region" description="Polar residues" evidence="1">
    <location>
        <begin position="590"/>
        <end position="608"/>
    </location>
</feature>
<feature type="compositionally biased region" description="Polar residues" evidence="1">
    <location>
        <begin position="1131"/>
        <end position="1142"/>
    </location>
</feature>
<feature type="compositionally biased region" description="Low complexity" evidence="1">
    <location>
        <begin position="247"/>
        <end position="258"/>
    </location>
</feature>
<dbReference type="EMBL" id="CAXITT010000061">
    <property type="protein sequence ID" value="CAL1530047.1"/>
    <property type="molecule type" value="Genomic_DNA"/>
</dbReference>
<evidence type="ECO:0000313" key="3">
    <source>
        <dbReference type="Proteomes" id="UP001497497"/>
    </source>
</evidence>
<protein>
    <submittedName>
        <fullName evidence="2">Uncharacterized protein</fullName>
    </submittedName>
</protein>
<gene>
    <name evidence="2" type="ORF">GSLYS_00004180001</name>
</gene>
<feature type="region of interest" description="Disordered" evidence="1">
    <location>
        <begin position="1"/>
        <end position="80"/>
    </location>
</feature>
<feature type="compositionally biased region" description="Low complexity" evidence="1">
    <location>
        <begin position="35"/>
        <end position="51"/>
    </location>
</feature>
<feature type="compositionally biased region" description="Polar residues" evidence="1">
    <location>
        <begin position="330"/>
        <end position="344"/>
    </location>
</feature>
<evidence type="ECO:0000313" key="2">
    <source>
        <dbReference type="EMBL" id="CAL1530047.1"/>
    </source>
</evidence>
<dbReference type="Pfam" id="PF15261">
    <property type="entry name" value="JHY"/>
    <property type="match status" value="1"/>
</dbReference>
<feature type="region of interest" description="Disordered" evidence="1">
    <location>
        <begin position="410"/>
        <end position="442"/>
    </location>
</feature>
<feature type="compositionally biased region" description="Polar residues" evidence="1">
    <location>
        <begin position="273"/>
        <end position="285"/>
    </location>
</feature>
<organism evidence="2 3">
    <name type="scientific">Lymnaea stagnalis</name>
    <name type="common">Great pond snail</name>
    <name type="synonym">Helix stagnalis</name>
    <dbReference type="NCBI Taxonomy" id="6523"/>
    <lineage>
        <taxon>Eukaryota</taxon>
        <taxon>Metazoa</taxon>
        <taxon>Spiralia</taxon>
        <taxon>Lophotrochozoa</taxon>
        <taxon>Mollusca</taxon>
        <taxon>Gastropoda</taxon>
        <taxon>Heterobranchia</taxon>
        <taxon>Euthyneura</taxon>
        <taxon>Panpulmonata</taxon>
        <taxon>Hygrophila</taxon>
        <taxon>Lymnaeoidea</taxon>
        <taxon>Lymnaeidae</taxon>
        <taxon>Lymnaea</taxon>
    </lineage>
</organism>
<feature type="region of interest" description="Disordered" evidence="1">
    <location>
        <begin position="1444"/>
        <end position="1518"/>
    </location>
</feature>
<feature type="compositionally biased region" description="Polar residues" evidence="1">
    <location>
        <begin position="754"/>
        <end position="769"/>
    </location>
</feature>
<feature type="region of interest" description="Disordered" evidence="1">
    <location>
        <begin position="462"/>
        <end position="522"/>
    </location>
</feature>
<reference evidence="2 3" key="1">
    <citation type="submission" date="2024-04" db="EMBL/GenBank/DDBJ databases">
        <authorList>
            <consortium name="Genoscope - CEA"/>
            <person name="William W."/>
        </authorList>
    </citation>
    <scope>NUCLEOTIDE SEQUENCE [LARGE SCALE GENOMIC DNA]</scope>
</reference>
<evidence type="ECO:0000256" key="1">
    <source>
        <dbReference type="SAM" id="MobiDB-lite"/>
    </source>
</evidence>
<dbReference type="InterPro" id="IPR027968">
    <property type="entry name" value="JHY"/>
</dbReference>
<feature type="compositionally biased region" description="Polar residues" evidence="1">
    <location>
        <begin position="1161"/>
        <end position="1172"/>
    </location>
</feature>
<feature type="compositionally biased region" description="Polar residues" evidence="1">
    <location>
        <begin position="725"/>
        <end position="738"/>
    </location>
</feature>
<feature type="compositionally biased region" description="Basic residues" evidence="1">
    <location>
        <begin position="1057"/>
        <end position="1067"/>
    </location>
</feature>
<feature type="region of interest" description="Disordered" evidence="1">
    <location>
        <begin position="931"/>
        <end position="1035"/>
    </location>
</feature>
<feature type="compositionally biased region" description="Basic and acidic residues" evidence="1">
    <location>
        <begin position="205"/>
        <end position="222"/>
    </location>
</feature>
<accession>A0AAV2H8U9</accession>
<feature type="compositionally biased region" description="Polar residues" evidence="1">
    <location>
        <begin position="960"/>
        <end position="999"/>
    </location>
</feature>
<feature type="region of interest" description="Disordered" evidence="1">
    <location>
        <begin position="658"/>
        <end position="817"/>
    </location>
</feature>
<dbReference type="Proteomes" id="UP001497497">
    <property type="component" value="Unassembled WGS sequence"/>
</dbReference>